<dbReference type="PANTHER" id="PTHR12394:SF12">
    <property type="entry name" value="LD08195P"/>
    <property type="match status" value="1"/>
</dbReference>
<sequence>MEELKFEAPLAQLEDFVDLCSDLQNLCDLKSSNFNMNGNSAAGSSNSNGNSNGNGGMFSSGGFGGDGNANSHAQQQQQTLQQCAAKGLEQLLMKQALDEDNNDVVVVEGDGVFTDTFSGSLEDLVNTFDEKITKCFNNLDETTEKLAPVQMRTQEELMNDCQ</sequence>
<dbReference type="EMBL" id="LNIX01000002">
    <property type="protein sequence ID" value="OXA59109.1"/>
    <property type="molecule type" value="Genomic_DNA"/>
</dbReference>
<feature type="compositionally biased region" description="Low complexity" evidence="4">
    <location>
        <begin position="68"/>
        <end position="78"/>
    </location>
</feature>
<comment type="similarity">
    <text evidence="1">Belongs to the zygin family.</text>
</comment>
<evidence type="ECO:0000313" key="5">
    <source>
        <dbReference type="EMBL" id="OXA59109.1"/>
    </source>
</evidence>
<dbReference type="Proteomes" id="UP000198287">
    <property type="component" value="Unassembled WGS sequence"/>
</dbReference>
<accession>A0A226ENP7</accession>
<name>A0A226ENP7_FOLCA</name>
<keyword evidence="2" id="KW-0597">Phosphoprotein</keyword>
<reference evidence="5 6" key="1">
    <citation type="submission" date="2015-12" db="EMBL/GenBank/DDBJ databases">
        <title>The genome of Folsomia candida.</title>
        <authorList>
            <person name="Faddeeva A."/>
            <person name="Derks M.F."/>
            <person name="Anvar Y."/>
            <person name="Smit S."/>
            <person name="Van Straalen N."/>
            <person name="Roelofs D."/>
        </authorList>
    </citation>
    <scope>NUCLEOTIDE SEQUENCE [LARGE SCALE GENOMIC DNA]</scope>
    <source>
        <strain evidence="5 6">VU population</strain>
        <tissue evidence="5">Whole body</tissue>
    </source>
</reference>
<evidence type="ECO:0000256" key="4">
    <source>
        <dbReference type="SAM" id="MobiDB-lite"/>
    </source>
</evidence>
<dbReference type="AlphaFoldDB" id="A0A226ENP7"/>
<evidence type="ECO:0000256" key="2">
    <source>
        <dbReference type="ARBA" id="ARBA00022553"/>
    </source>
</evidence>
<dbReference type="GO" id="GO:0030424">
    <property type="term" value="C:axon"/>
    <property type="evidence" value="ECO:0007669"/>
    <property type="project" value="TreeGrafter"/>
</dbReference>
<dbReference type="GO" id="GO:0005737">
    <property type="term" value="C:cytoplasm"/>
    <property type="evidence" value="ECO:0007669"/>
    <property type="project" value="TreeGrafter"/>
</dbReference>
<gene>
    <name evidence="5" type="ORF">Fcan01_06137</name>
</gene>
<keyword evidence="6" id="KW-1185">Reference proteome</keyword>
<dbReference type="Pfam" id="PF07763">
    <property type="entry name" value="FEZ"/>
    <property type="match status" value="1"/>
</dbReference>
<evidence type="ECO:0000313" key="6">
    <source>
        <dbReference type="Proteomes" id="UP000198287"/>
    </source>
</evidence>
<protein>
    <submittedName>
        <fullName evidence="5">Fasciculation and elongation protein zeta-1</fullName>
    </submittedName>
</protein>
<feature type="region of interest" description="Disordered" evidence="4">
    <location>
        <begin position="42"/>
        <end position="78"/>
    </location>
</feature>
<dbReference type="OrthoDB" id="7959977at2759"/>
<comment type="caution">
    <text evidence="5">The sequence shown here is derived from an EMBL/GenBank/DDBJ whole genome shotgun (WGS) entry which is preliminary data.</text>
</comment>
<keyword evidence="3" id="KW-0175">Coiled coil</keyword>
<feature type="compositionally biased region" description="Gly residues" evidence="4">
    <location>
        <begin position="52"/>
        <end position="67"/>
    </location>
</feature>
<feature type="compositionally biased region" description="Low complexity" evidence="4">
    <location>
        <begin position="42"/>
        <end position="51"/>
    </location>
</feature>
<proteinExistence type="inferred from homology"/>
<dbReference type="STRING" id="158441.A0A226ENP7"/>
<evidence type="ECO:0000256" key="3">
    <source>
        <dbReference type="ARBA" id="ARBA00023054"/>
    </source>
</evidence>
<dbReference type="InterPro" id="IPR011680">
    <property type="entry name" value="FEZ"/>
</dbReference>
<organism evidence="5 6">
    <name type="scientific">Folsomia candida</name>
    <name type="common">Springtail</name>
    <dbReference type="NCBI Taxonomy" id="158441"/>
    <lineage>
        <taxon>Eukaryota</taxon>
        <taxon>Metazoa</taxon>
        <taxon>Ecdysozoa</taxon>
        <taxon>Arthropoda</taxon>
        <taxon>Hexapoda</taxon>
        <taxon>Collembola</taxon>
        <taxon>Entomobryomorpha</taxon>
        <taxon>Isotomoidea</taxon>
        <taxon>Isotomidae</taxon>
        <taxon>Proisotominae</taxon>
        <taxon>Folsomia</taxon>
    </lineage>
</organism>
<evidence type="ECO:0000256" key="1">
    <source>
        <dbReference type="ARBA" id="ARBA00006788"/>
    </source>
</evidence>
<dbReference type="PANTHER" id="PTHR12394">
    <property type="entry name" value="ZYGIN"/>
    <property type="match status" value="1"/>
</dbReference>